<organism evidence="2 3">
    <name type="scientific">Neofusicoccum ribis</name>
    <dbReference type="NCBI Taxonomy" id="45134"/>
    <lineage>
        <taxon>Eukaryota</taxon>
        <taxon>Fungi</taxon>
        <taxon>Dikarya</taxon>
        <taxon>Ascomycota</taxon>
        <taxon>Pezizomycotina</taxon>
        <taxon>Dothideomycetes</taxon>
        <taxon>Dothideomycetes incertae sedis</taxon>
        <taxon>Botryosphaeriales</taxon>
        <taxon>Botryosphaeriaceae</taxon>
        <taxon>Neofusicoccum</taxon>
    </lineage>
</organism>
<sequence>MYQMASPPILSLPEELFDPIVGSLSMDDQMSLLKVSREFHRVMQPRVYANIVLNSKRGAGKFKRFFKKHPALAMRVTGLTVDATLQNPPRYSSRLEPPPELWKTLKVCHVLEDLESLQTLHLKMPNIDEEEHDDRFNPMAVSWREDETKLESAFARATDVFRASSERRLLPNLTSLCLYTQMLGYSRCDLPGLSIFFIPTLRKLEIANYDVGECTTWGNGGYLYLGDEHRQSTALEYLRFDNCLLNGRALSRILECPRALKTLALTHSDPHPRFDKDFTSGFWYADELTSALKTQRESLEVFEMFGGKTDDEVDWKLNGTLDLTAMECLRTVRLLRCGSRLPEGKIVLGSRARLVNFNMDF</sequence>
<evidence type="ECO:0000313" key="3">
    <source>
        <dbReference type="Proteomes" id="UP001521116"/>
    </source>
</evidence>
<dbReference type="Gene3D" id="3.80.10.10">
    <property type="entry name" value="Ribonuclease Inhibitor"/>
    <property type="match status" value="1"/>
</dbReference>
<dbReference type="PROSITE" id="PS50181">
    <property type="entry name" value="FBOX"/>
    <property type="match status" value="1"/>
</dbReference>
<keyword evidence="3" id="KW-1185">Reference proteome</keyword>
<proteinExistence type="predicted"/>
<dbReference type="InterPro" id="IPR032675">
    <property type="entry name" value="LRR_dom_sf"/>
</dbReference>
<comment type="caution">
    <text evidence="2">The sequence shown here is derived from an EMBL/GenBank/DDBJ whole genome shotgun (WGS) entry which is preliminary data.</text>
</comment>
<reference evidence="2 3" key="1">
    <citation type="submission" date="2024-02" db="EMBL/GenBank/DDBJ databases">
        <title>De novo assembly and annotation of 12 fungi associated with fruit tree decline syndrome in Ontario, Canada.</title>
        <authorList>
            <person name="Sulman M."/>
            <person name="Ellouze W."/>
            <person name="Ilyukhin E."/>
        </authorList>
    </citation>
    <scope>NUCLEOTIDE SEQUENCE [LARGE SCALE GENOMIC DNA]</scope>
    <source>
        <strain evidence="2 3">M1-105</strain>
    </source>
</reference>
<evidence type="ECO:0000259" key="1">
    <source>
        <dbReference type="PROSITE" id="PS50181"/>
    </source>
</evidence>
<feature type="domain" description="F-box" evidence="1">
    <location>
        <begin position="6"/>
        <end position="51"/>
    </location>
</feature>
<protein>
    <recommendedName>
        <fullName evidence="1">F-box domain-containing protein</fullName>
    </recommendedName>
</protein>
<dbReference type="InterPro" id="IPR001810">
    <property type="entry name" value="F-box_dom"/>
</dbReference>
<accession>A0ABR3SSW1</accession>
<name>A0ABR3SSW1_9PEZI</name>
<gene>
    <name evidence="2" type="ORF">SLS56_005698</name>
</gene>
<dbReference type="EMBL" id="JAJVDC020000059">
    <property type="protein sequence ID" value="KAL1628706.1"/>
    <property type="molecule type" value="Genomic_DNA"/>
</dbReference>
<dbReference type="SUPFAM" id="SSF52047">
    <property type="entry name" value="RNI-like"/>
    <property type="match status" value="1"/>
</dbReference>
<dbReference type="Proteomes" id="UP001521116">
    <property type="component" value="Unassembled WGS sequence"/>
</dbReference>
<evidence type="ECO:0000313" key="2">
    <source>
        <dbReference type="EMBL" id="KAL1628706.1"/>
    </source>
</evidence>